<evidence type="ECO:0000256" key="5">
    <source>
        <dbReference type="ARBA" id="ARBA00034531"/>
    </source>
</evidence>
<evidence type="ECO:0000313" key="9">
    <source>
        <dbReference type="EMBL" id="ADI36129.1"/>
    </source>
</evidence>
<dbReference type="HOGENOM" id="CLU_080937_0_0_2"/>
<evidence type="ECO:0000313" key="10">
    <source>
        <dbReference type="Proteomes" id="UP000007722"/>
    </source>
</evidence>
<keyword evidence="2" id="KW-0548">Nucleotidyltransferase</keyword>
<comment type="catalytic activity">
    <reaction evidence="7">
        <text>L-tyrosyl-[protein] + ATP = O-(5'-adenylyl)-L-tyrosyl-[protein] + diphosphate</text>
        <dbReference type="Rhea" id="RHEA:54288"/>
        <dbReference type="Rhea" id="RHEA-COMP:10136"/>
        <dbReference type="Rhea" id="RHEA-COMP:13846"/>
        <dbReference type="ChEBI" id="CHEBI:30616"/>
        <dbReference type="ChEBI" id="CHEBI:33019"/>
        <dbReference type="ChEBI" id="CHEBI:46858"/>
        <dbReference type="ChEBI" id="CHEBI:83624"/>
        <dbReference type="EC" id="2.7.7.108"/>
    </reaction>
</comment>
<dbReference type="SUPFAM" id="SSF81301">
    <property type="entry name" value="Nucleotidyltransferase"/>
    <property type="match status" value="1"/>
</dbReference>
<keyword evidence="1" id="KW-0808">Transferase</keyword>
<dbReference type="AlphaFoldDB" id="D7DSL9"/>
<keyword evidence="3" id="KW-0547">Nucleotide-binding</keyword>
<name>D7DSL9_METV3</name>
<accession>D7DSL9</accession>
<dbReference type="OrthoDB" id="201221at2157"/>
<protein>
    <recommendedName>
        <fullName evidence="5">protein adenylyltransferase</fullName>
        <ecNumber evidence="5">2.7.7.108</ecNumber>
    </recommendedName>
</protein>
<dbReference type="InterPro" id="IPR058909">
    <property type="entry name" value="CD_NTase_C"/>
</dbReference>
<evidence type="ECO:0000259" key="8">
    <source>
        <dbReference type="Pfam" id="PF26305"/>
    </source>
</evidence>
<feature type="domain" description="cGAS/DncV-like nucleotidyltransferase C-terminal helical" evidence="8">
    <location>
        <begin position="184"/>
        <end position="298"/>
    </location>
</feature>
<evidence type="ECO:0000256" key="3">
    <source>
        <dbReference type="ARBA" id="ARBA00022741"/>
    </source>
</evidence>
<dbReference type="GO" id="GO:0070733">
    <property type="term" value="F:AMPylase activity"/>
    <property type="evidence" value="ECO:0007669"/>
    <property type="project" value="UniProtKB-EC"/>
</dbReference>
<dbReference type="InterPro" id="IPR006116">
    <property type="entry name" value="NT_2-5OAS_ClassI-CCAase"/>
</dbReference>
<evidence type="ECO:0000256" key="2">
    <source>
        <dbReference type="ARBA" id="ARBA00022695"/>
    </source>
</evidence>
<keyword evidence="10" id="KW-1185">Reference proteome</keyword>
<evidence type="ECO:0000256" key="6">
    <source>
        <dbReference type="ARBA" id="ARBA00047518"/>
    </source>
</evidence>
<evidence type="ECO:0000256" key="1">
    <source>
        <dbReference type="ARBA" id="ARBA00022679"/>
    </source>
</evidence>
<dbReference type="CDD" id="cd05400">
    <property type="entry name" value="NT_2-5OAS_ClassI-CCAase"/>
    <property type="match status" value="1"/>
</dbReference>
<gene>
    <name evidence="9" type="ordered locus">Mvol_0469</name>
</gene>
<dbReference type="eggNOG" id="arCOG12989">
    <property type="taxonomic scope" value="Archaea"/>
</dbReference>
<evidence type="ECO:0000256" key="7">
    <source>
        <dbReference type="ARBA" id="ARBA00048696"/>
    </source>
</evidence>
<organism evidence="9 10">
    <name type="scientific">Methanococcus voltae (strain ATCC BAA-1334 / A3)</name>
    <dbReference type="NCBI Taxonomy" id="456320"/>
    <lineage>
        <taxon>Archaea</taxon>
        <taxon>Methanobacteriati</taxon>
        <taxon>Methanobacteriota</taxon>
        <taxon>Methanomada group</taxon>
        <taxon>Methanococci</taxon>
        <taxon>Methanococcales</taxon>
        <taxon>Methanococcaceae</taxon>
        <taxon>Methanococcus</taxon>
    </lineage>
</organism>
<comment type="catalytic activity">
    <reaction evidence="6">
        <text>O-(5'-adenylyl)-L-tyrosyl-[protein] + ATP = O-[5'-(adenylyl-(5'-&gt;3')-adenylyl)]-L-tyrosyl-[protein] + diphosphate</text>
        <dbReference type="Rhea" id="RHEA:66528"/>
        <dbReference type="Rhea" id="RHEA-COMP:13846"/>
        <dbReference type="Rhea" id="RHEA-COMP:17046"/>
        <dbReference type="ChEBI" id="CHEBI:30616"/>
        <dbReference type="ChEBI" id="CHEBI:33019"/>
        <dbReference type="ChEBI" id="CHEBI:83624"/>
        <dbReference type="ChEBI" id="CHEBI:167160"/>
    </reaction>
</comment>
<dbReference type="EMBL" id="CP002057">
    <property type="protein sequence ID" value="ADI36129.1"/>
    <property type="molecule type" value="Genomic_DNA"/>
</dbReference>
<dbReference type="Proteomes" id="UP000007722">
    <property type="component" value="Chromosome"/>
</dbReference>
<dbReference type="Pfam" id="PF26305">
    <property type="entry name" value="CD_NTase_C"/>
    <property type="match status" value="1"/>
</dbReference>
<dbReference type="InParanoid" id="D7DSL9"/>
<reference evidence="9 10" key="1">
    <citation type="submission" date="2010-05" db="EMBL/GenBank/DDBJ databases">
        <title>Complete sequence of Methanococcus voltae A3.</title>
        <authorList>
            <consortium name="US DOE Joint Genome Institute"/>
            <person name="Lucas S."/>
            <person name="Copeland A."/>
            <person name="Lapidus A."/>
            <person name="Cheng J.-F."/>
            <person name="Bruce D."/>
            <person name="Goodwin L."/>
            <person name="Pitluck S."/>
            <person name="Lowry S."/>
            <person name="Clum A."/>
            <person name="Land M."/>
            <person name="Hauser L."/>
            <person name="Kyrpides N."/>
            <person name="Mikhailova N."/>
            <person name="Whitman W.B."/>
            <person name="Woyke T."/>
        </authorList>
    </citation>
    <scope>NUCLEOTIDE SEQUENCE [LARGE SCALE GENOMIC DNA]</scope>
    <source>
        <strain evidence="10">ATCC BAA-1334 / A3</strain>
    </source>
</reference>
<proteinExistence type="predicted"/>
<keyword evidence="4" id="KW-0051">Antiviral defense</keyword>
<sequence>MISDDQLKTWSNTGALEKSERTYSHIQNIITNNYDKSELDNKKLDIFLQGSYANHTNIRENSDIDVVVMLKDVWHADISKLSYFDKEVYNNNTGQSSIGAVDLKNTLKTIFLNKSIPIKEGNKCLKLTLPDHYLNVDIVPCIEYRVYKKCSKDYPHNPNNFIEGICITDLSGNKVINYPKLHKQNGGEKNQDVIGKNYKQIVRIFKNVNYKILEPQNQNVPSYFIECLLSNVPDSNFKSDLTTTFYNCITWLHDLDSKDISNLKSQNGITQLIGNSYKDSTVWDAEDCKNFINNIYNQVTKKV</sequence>
<dbReference type="InterPro" id="IPR043519">
    <property type="entry name" value="NT_sf"/>
</dbReference>
<dbReference type="KEGG" id="mvo:Mvol_0469"/>
<dbReference type="Gene3D" id="3.30.460.10">
    <property type="entry name" value="Beta Polymerase, domain 2"/>
    <property type="match status" value="1"/>
</dbReference>
<dbReference type="EC" id="2.7.7.108" evidence="5"/>
<evidence type="ECO:0000256" key="4">
    <source>
        <dbReference type="ARBA" id="ARBA00023118"/>
    </source>
</evidence>